<evidence type="ECO:0000313" key="2">
    <source>
        <dbReference type="EMBL" id="CUH68516.1"/>
    </source>
</evidence>
<sequence length="73" mass="7966">MKSTATCQRCQWLRAFLAMGFALIALIGMQPEAAQIVASMMPAPLALAVGGMFLGSLAFFFRLWVWVRITKAG</sequence>
<dbReference type="RefSeq" id="WP_058264311.1">
    <property type="nucleotide sequence ID" value="NZ_CP051181.1"/>
</dbReference>
<dbReference type="Proteomes" id="UP000051587">
    <property type="component" value="Unassembled WGS sequence"/>
</dbReference>
<keyword evidence="1" id="KW-0812">Transmembrane</keyword>
<dbReference type="EMBL" id="CYSA01000028">
    <property type="protein sequence ID" value="CUH68516.1"/>
    <property type="molecule type" value="Genomic_DNA"/>
</dbReference>
<dbReference type="STRING" id="53501.SAMN04488043_106101"/>
<feature type="transmembrane region" description="Helical" evidence="1">
    <location>
        <begin position="43"/>
        <end position="65"/>
    </location>
</feature>
<dbReference type="AlphaFoldDB" id="A0A0P1FKG0"/>
<keyword evidence="3" id="KW-1185">Reference proteome</keyword>
<accession>A0A0P1FKG0</accession>
<evidence type="ECO:0000313" key="3">
    <source>
        <dbReference type="Proteomes" id="UP000051587"/>
    </source>
</evidence>
<feature type="transmembrane region" description="Helical" evidence="1">
    <location>
        <begin position="12"/>
        <end position="31"/>
    </location>
</feature>
<keyword evidence="1" id="KW-1133">Transmembrane helix</keyword>
<evidence type="ECO:0000256" key="1">
    <source>
        <dbReference type="SAM" id="Phobius"/>
    </source>
</evidence>
<organism evidence="2 3">
    <name type="scientific">Thalassovita gelatinovora</name>
    <name type="common">Thalassobius gelatinovorus</name>
    <dbReference type="NCBI Taxonomy" id="53501"/>
    <lineage>
        <taxon>Bacteria</taxon>
        <taxon>Pseudomonadati</taxon>
        <taxon>Pseudomonadota</taxon>
        <taxon>Alphaproteobacteria</taxon>
        <taxon>Rhodobacterales</taxon>
        <taxon>Roseobacteraceae</taxon>
        <taxon>Thalassovita</taxon>
    </lineage>
</organism>
<gene>
    <name evidence="2" type="ORF">TG4357_03640</name>
</gene>
<name>A0A0P1FKG0_THAGE</name>
<keyword evidence="1" id="KW-0472">Membrane</keyword>
<proteinExistence type="predicted"/>
<protein>
    <submittedName>
        <fullName evidence="2">Uncharacterized protein</fullName>
    </submittedName>
</protein>
<reference evidence="2 3" key="1">
    <citation type="submission" date="2015-09" db="EMBL/GenBank/DDBJ databases">
        <authorList>
            <consortium name="Swine Surveillance"/>
        </authorList>
    </citation>
    <scope>NUCLEOTIDE SEQUENCE [LARGE SCALE GENOMIC DNA]</scope>
    <source>
        <strain evidence="2 3">CECT 4357</strain>
    </source>
</reference>